<name>A0A9P5VDR5_9FUNG</name>
<accession>A0A9P5VDR5</accession>
<organism evidence="2 3">
    <name type="scientific">Linnemannia schmuckeri</name>
    <dbReference type="NCBI Taxonomy" id="64567"/>
    <lineage>
        <taxon>Eukaryota</taxon>
        <taxon>Fungi</taxon>
        <taxon>Fungi incertae sedis</taxon>
        <taxon>Mucoromycota</taxon>
        <taxon>Mortierellomycotina</taxon>
        <taxon>Mortierellomycetes</taxon>
        <taxon>Mortierellales</taxon>
        <taxon>Mortierellaceae</taxon>
        <taxon>Linnemannia</taxon>
    </lineage>
</organism>
<proteinExistence type="predicted"/>
<dbReference type="Proteomes" id="UP000748756">
    <property type="component" value="Unassembled WGS sequence"/>
</dbReference>
<dbReference type="AlphaFoldDB" id="A0A9P5VDR5"/>
<protein>
    <submittedName>
        <fullName evidence="2">Uncharacterized protein</fullName>
    </submittedName>
</protein>
<evidence type="ECO:0000256" key="1">
    <source>
        <dbReference type="SAM" id="SignalP"/>
    </source>
</evidence>
<keyword evidence="3" id="KW-1185">Reference proteome</keyword>
<sequence length="182" mass="19987">MARVVLLISLGVPFATQQWMVPTAAGKTPRTIAKGFYKKQVAFMINPAWPSSLYGSTAWIHYDFRIQISKCPASAVSQPYCCMAFEKSVWILNAPLPKLLVELSAGPLAPESQVPVTVRVDNYNKLVLVDVHIVTGQASTAEHISSVPPEYEQAEEHDAHAFHYTLATTAADELPSYARTKA</sequence>
<keyword evidence="1" id="KW-0732">Signal</keyword>
<feature type="signal peptide" evidence="1">
    <location>
        <begin position="1"/>
        <end position="17"/>
    </location>
</feature>
<comment type="caution">
    <text evidence="2">The sequence shown here is derived from an EMBL/GenBank/DDBJ whole genome shotgun (WGS) entry which is preliminary data.</text>
</comment>
<reference evidence="2" key="1">
    <citation type="journal article" date="2020" name="Fungal Divers.">
        <title>Resolving the Mortierellaceae phylogeny through synthesis of multi-gene phylogenetics and phylogenomics.</title>
        <authorList>
            <person name="Vandepol N."/>
            <person name="Liber J."/>
            <person name="Desiro A."/>
            <person name="Na H."/>
            <person name="Kennedy M."/>
            <person name="Barry K."/>
            <person name="Grigoriev I.V."/>
            <person name="Miller A.N."/>
            <person name="O'Donnell K."/>
            <person name="Stajich J.E."/>
            <person name="Bonito G."/>
        </authorList>
    </citation>
    <scope>NUCLEOTIDE SEQUENCE</scope>
    <source>
        <strain evidence="2">NRRL 6426</strain>
    </source>
</reference>
<evidence type="ECO:0000313" key="2">
    <source>
        <dbReference type="EMBL" id="KAF9153994.1"/>
    </source>
</evidence>
<gene>
    <name evidence="2" type="ORF">BG015_002137</name>
</gene>
<dbReference type="EMBL" id="JAAAUQ010000141">
    <property type="protein sequence ID" value="KAF9153994.1"/>
    <property type="molecule type" value="Genomic_DNA"/>
</dbReference>
<feature type="chain" id="PRO_5040155570" evidence="1">
    <location>
        <begin position="18"/>
        <end position="182"/>
    </location>
</feature>
<dbReference type="OrthoDB" id="10656081at2759"/>
<evidence type="ECO:0000313" key="3">
    <source>
        <dbReference type="Proteomes" id="UP000748756"/>
    </source>
</evidence>